<feature type="signal peptide" evidence="2">
    <location>
        <begin position="1"/>
        <end position="17"/>
    </location>
</feature>
<evidence type="ECO:0000259" key="4">
    <source>
        <dbReference type="Pfam" id="PF17148"/>
    </source>
</evidence>
<dbReference type="RefSeq" id="WP_184206959.1">
    <property type="nucleotide sequence ID" value="NZ_JACHIF010000002.1"/>
</dbReference>
<reference evidence="5 6" key="1">
    <citation type="submission" date="2020-08" db="EMBL/GenBank/DDBJ databases">
        <title>Genomic Encyclopedia of Type Strains, Phase IV (KMG-IV): sequencing the most valuable type-strain genomes for metagenomic binning, comparative biology and taxonomic classification.</title>
        <authorList>
            <person name="Goeker M."/>
        </authorList>
    </citation>
    <scope>NUCLEOTIDE SEQUENCE [LARGE SCALE GENOMIC DNA]</scope>
    <source>
        <strain evidence="5 6">DSM 12251</strain>
    </source>
</reference>
<name>A0A7W8DPE7_9BACT</name>
<dbReference type="InterPro" id="IPR033413">
    <property type="entry name" value="DUF5117"/>
</dbReference>
<dbReference type="Pfam" id="PF16313">
    <property type="entry name" value="DUF4953"/>
    <property type="match status" value="1"/>
</dbReference>
<organism evidence="5 6">
    <name type="scientific">Prosthecobacter dejongeii</name>
    <dbReference type="NCBI Taxonomy" id="48465"/>
    <lineage>
        <taxon>Bacteria</taxon>
        <taxon>Pseudomonadati</taxon>
        <taxon>Verrucomicrobiota</taxon>
        <taxon>Verrucomicrobiia</taxon>
        <taxon>Verrucomicrobiales</taxon>
        <taxon>Verrucomicrobiaceae</taxon>
        <taxon>Prosthecobacter</taxon>
    </lineage>
</organism>
<dbReference type="Gene3D" id="3.40.390.10">
    <property type="entry name" value="Collagenase (Catalytic Domain)"/>
    <property type="match status" value="1"/>
</dbReference>
<dbReference type="SUPFAM" id="SSF55486">
    <property type="entry name" value="Metalloproteases ('zincins'), catalytic domain"/>
    <property type="match status" value="1"/>
</dbReference>
<dbReference type="GO" id="GO:0008237">
    <property type="term" value="F:metallopeptidase activity"/>
    <property type="evidence" value="ECO:0007669"/>
    <property type="project" value="InterPro"/>
</dbReference>
<dbReference type="EMBL" id="JACHIF010000002">
    <property type="protein sequence ID" value="MBB5037247.1"/>
    <property type="molecule type" value="Genomic_DNA"/>
</dbReference>
<accession>A0A7W8DPE7</accession>
<proteinExistence type="predicted"/>
<dbReference type="Pfam" id="PF17148">
    <property type="entry name" value="DUF5117"/>
    <property type="match status" value="1"/>
</dbReference>
<feature type="compositionally biased region" description="Pro residues" evidence="1">
    <location>
        <begin position="21"/>
        <end position="35"/>
    </location>
</feature>
<feature type="compositionally biased region" description="Basic and acidic residues" evidence="1">
    <location>
        <begin position="36"/>
        <end position="64"/>
    </location>
</feature>
<evidence type="ECO:0000313" key="6">
    <source>
        <dbReference type="Proteomes" id="UP000534294"/>
    </source>
</evidence>
<keyword evidence="2" id="KW-0732">Signal</keyword>
<evidence type="ECO:0000256" key="2">
    <source>
        <dbReference type="SAM" id="SignalP"/>
    </source>
</evidence>
<feature type="chain" id="PRO_5030535020" description="DUF5117 domain-containing protein" evidence="2">
    <location>
        <begin position="18"/>
        <end position="893"/>
    </location>
</feature>
<comment type="caution">
    <text evidence="5">The sequence shown here is derived from an EMBL/GenBank/DDBJ whole genome shotgun (WGS) entry which is preliminary data.</text>
</comment>
<dbReference type="InterPro" id="IPR034032">
    <property type="entry name" value="Zn_MMP-like_bac"/>
</dbReference>
<keyword evidence="6" id="KW-1185">Reference proteome</keyword>
<dbReference type="InterPro" id="IPR032534">
    <property type="entry name" value="EcxA_zinc-bd"/>
</dbReference>
<dbReference type="PANTHER" id="PTHR38478:SF1">
    <property type="entry name" value="ZINC DEPENDENT METALLOPROTEASE DOMAIN LIPOPROTEIN"/>
    <property type="match status" value="1"/>
</dbReference>
<sequence>MRLLLLSLVCLAAPLSAAETPPKPAPPAPTPAPGKPEPKPDPKPDPKPEPEKKPEAEKKPEEPAKPALAPTTVAAVKKKTLAEVTKGHQHVTGLFEFYLDREKGTLHLYVKKDQIGPEFIYFNQTMDGVVQAGHNRGQYGSERIFRISRTFDRIEFIAENTAFYFDPQSPLARAAKANTSHAILSSEPVVAEDANGYLISATNLFLRESLLMVKYPSGGDSSKAVLGKLSETKTKLGRINGYPDNTAIQVEYVYENPSPGWANDGKVTADEITDPRYVSIRVQHNLIRMPINDFKPRFDDPRIGYFSTQVTDMTSTAATPFRDVIHRWNLVKQKPGTELSEPVQPIVFWIENTTPVELRDLIREATLRWNQAFETAGFKDAIVVKQQPDNATWDAGDINYNVLRWTSSPNPPFGGYGPSFVNPRTGQILGADIMLEFSFLTNRLRSQRLFTELGLATAEDKEAPVFQGKEAELCQDGQFAQQGLLFGNAALRLRGASETEMKDLTREALIKLILHEVGHTLGLNHNFRASHLYDATEIHKKEITSKTGLTGSVMDYMPANIAPQGVPQGEYYITKPGPYDHWAIEFGYSESLEDPAEESKRLQKIAAHSHQPELAFGNDADDMRRAGKGIDPRAMIYDMSGDPITYGIQRCDLVKARLKDLLSKEPREGESWHSLTQSYVALTRESADALVAMTRYVGGVYVERAFVGQAPGKKPYTPVEKAKQEAALDALAKYAFAPDAWDVPADLIAHLQQQRRGFNFRKEDEDPKLHERISLLQKSLLDHLLHNETQQRILDSALYGNEVPLSQVMDRLTDAIFLNDPATGPSSLRQDLQSEYVDRLLRIVNYGAYLPAAQAVALGEIEDIRTRLNAAPLNANAAHTAFLRYKIKRGLDE</sequence>
<evidence type="ECO:0000259" key="3">
    <source>
        <dbReference type="Pfam" id="PF16313"/>
    </source>
</evidence>
<feature type="domain" description="DUF5117" evidence="4">
    <location>
        <begin position="138"/>
        <end position="332"/>
    </location>
</feature>
<gene>
    <name evidence="5" type="ORF">HNQ64_001489</name>
</gene>
<dbReference type="Proteomes" id="UP000534294">
    <property type="component" value="Unassembled WGS sequence"/>
</dbReference>
<dbReference type="CDD" id="cd04276">
    <property type="entry name" value="ZnMc_MMP_like_2"/>
    <property type="match status" value="1"/>
</dbReference>
<dbReference type="AlphaFoldDB" id="A0A7W8DPE7"/>
<evidence type="ECO:0000313" key="5">
    <source>
        <dbReference type="EMBL" id="MBB5037247.1"/>
    </source>
</evidence>
<feature type="domain" description="EcxA zinc-binding" evidence="3">
    <location>
        <begin position="499"/>
        <end position="820"/>
    </location>
</feature>
<evidence type="ECO:0000256" key="1">
    <source>
        <dbReference type="SAM" id="MobiDB-lite"/>
    </source>
</evidence>
<feature type="region of interest" description="Disordered" evidence="1">
    <location>
        <begin position="15"/>
        <end position="72"/>
    </location>
</feature>
<protein>
    <recommendedName>
        <fullName evidence="7">DUF5117 domain-containing protein</fullName>
    </recommendedName>
</protein>
<dbReference type="PANTHER" id="PTHR38478">
    <property type="entry name" value="PEPTIDASE M1A AND M12B"/>
    <property type="match status" value="1"/>
</dbReference>
<evidence type="ECO:0008006" key="7">
    <source>
        <dbReference type="Google" id="ProtNLM"/>
    </source>
</evidence>
<dbReference type="InterPro" id="IPR024079">
    <property type="entry name" value="MetalloPept_cat_dom_sf"/>
</dbReference>